<reference evidence="2 3" key="1">
    <citation type="submission" date="2019-01" db="EMBL/GenBank/DDBJ databases">
        <title>Ktedonosporobacter rubrisoli SCAWS-G2.</title>
        <authorList>
            <person name="Huang Y."/>
            <person name="Yan B."/>
        </authorList>
    </citation>
    <scope>NUCLEOTIDE SEQUENCE [LARGE SCALE GENOMIC DNA]</scope>
    <source>
        <strain evidence="2 3">SCAWS-G2</strain>
    </source>
</reference>
<accession>A0A4P6JIR7</accession>
<evidence type="ECO:0000313" key="2">
    <source>
        <dbReference type="EMBL" id="QBD74546.1"/>
    </source>
</evidence>
<sequence>MPAVKASVVYYGSPIMSNERPDNPIVEVEQVHAPILGFFGEVDRGIPVQDVQHYQEVARKAGKEVDFTIYPGLGHAFFTFAADEPGSAASQESWAKAVLFLRARLGQGE</sequence>
<dbReference type="KEGG" id="kbs:EPA93_00475"/>
<proteinExistence type="predicted"/>
<feature type="domain" description="Dienelactone hydrolase" evidence="1">
    <location>
        <begin position="2"/>
        <end position="103"/>
    </location>
</feature>
<dbReference type="AlphaFoldDB" id="A0A4P6JIR7"/>
<dbReference type="InterPro" id="IPR029058">
    <property type="entry name" value="AB_hydrolase_fold"/>
</dbReference>
<protein>
    <recommendedName>
        <fullName evidence="1">Dienelactone hydrolase domain-containing protein</fullName>
    </recommendedName>
</protein>
<dbReference type="PANTHER" id="PTHR46623:SF6">
    <property type="entry name" value="ALPHA_BETA-HYDROLASES SUPERFAMILY PROTEIN"/>
    <property type="match status" value="1"/>
</dbReference>
<dbReference type="Pfam" id="PF01738">
    <property type="entry name" value="DLH"/>
    <property type="match status" value="1"/>
</dbReference>
<dbReference type="Proteomes" id="UP000290365">
    <property type="component" value="Chromosome"/>
</dbReference>
<gene>
    <name evidence="2" type="ORF">EPA93_00475</name>
</gene>
<organism evidence="2 3">
    <name type="scientific">Ktedonosporobacter rubrisoli</name>
    <dbReference type="NCBI Taxonomy" id="2509675"/>
    <lineage>
        <taxon>Bacteria</taxon>
        <taxon>Bacillati</taxon>
        <taxon>Chloroflexota</taxon>
        <taxon>Ktedonobacteria</taxon>
        <taxon>Ktedonobacterales</taxon>
        <taxon>Ktedonosporobacteraceae</taxon>
        <taxon>Ktedonosporobacter</taxon>
    </lineage>
</organism>
<dbReference type="PANTHER" id="PTHR46623">
    <property type="entry name" value="CARBOXYMETHYLENEBUTENOLIDASE-RELATED"/>
    <property type="match status" value="1"/>
</dbReference>
<dbReference type="SUPFAM" id="SSF53474">
    <property type="entry name" value="alpha/beta-Hydrolases"/>
    <property type="match status" value="1"/>
</dbReference>
<dbReference type="OrthoDB" id="9771666at2"/>
<name>A0A4P6JIR7_KTERU</name>
<evidence type="ECO:0000313" key="3">
    <source>
        <dbReference type="Proteomes" id="UP000290365"/>
    </source>
</evidence>
<evidence type="ECO:0000259" key="1">
    <source>
        <dbReference type="Pfam" id="PF01738"/>
    </source>
</evidence>
<dbReference type="Gene3D" id="3.40.50.1820">
    <property type="entry name" value="alpha/beta hydrolase"/>
    <property type="match status" value="1"/>
</dbReference>
<keyword evidence="3" id="KW-1185">Reference proteome</keyword>
<dbReference type="InterPro" id="IPR051049">
    <property type="entry name" value="Dienelactone_hydrolase-like"/>
</dbReference>
<dbReference type="EMBL" id="CP035758">
    <property type="protein sequence ID" value="QBD74546.1"/>
    <property type="molecule type" value="Genomic_DNA"/>
</dbReference>
<dbReference type="GO" id="GO:0016787">
    <property type="term" value="F:hydrolase activity"/>
    <property type="evidence" value="ECO:0007669"/>
    <property type="project" value="InterPro"/>
</dbReference>
<dbReference type="InterPro" id="IPR002925">
    <property type="entry name" value="Dienelactn_hydro"/>
</dbReference>